<gene>
    <name evidence="1" type="ORF">M6B22_05975</name>
</gene>
<keyword evidence="2" id="KW-1185">Reference proteome</keyword>
<organism evidence="1 2">
    <name type="scientific">Jatrophihabitans cynanchi</name>
    <dbReference type="NCBI Taxonomy" id="2944128"/>
    <lineage>
        <taxon>Bacteria</taxon>
        <taxon>Bacillati</taxon>
        <taxon>Actinomycetota</taxon>
        <taxon>Actinomycetes</taxon>
        <taxon>Jatrophihabitantales</taxon>
        <taxon>Jatrophihabitantaceae</taxon>
        <taxon>Jatrophihabitans</taxon>
    </lineage>
</organism>
<accession>A0ABY7K5D0</accession>
<dbReference type="NCBIfam" id="TIGR02678">
    <property type="entry name" value="TIGR02678 family protein"/>
    <property type="match status" value="1"/>
</dbReference>
<evidence type="ECO:0000313" key="1">
    <source>
        <dbReference type="EMBL" id="WAX58311.1"/>
    </source>
</evidence>
<sequence>MSIVATAGLDAGERRIAARHLMSSPILTAARQPGELDLVRRHASALKSMFATQLGYALVVESSFARLVKAPLPASAPVRPARRPTDGAAFTPNTYVHLALVCAALLAPGVGEQILISALVDQIRADAAEQAITITDGLSDRRQLVTTLSLLAGWGAISETDGSLTAWGERREDEALLTVNRALLLHLLPHRLHEYDEPDATWTRPELDNPRRRLRRRLVESPAVFRAELPADELDVLSRERHDLAKHLDENFGLVLEVRAEGALAYDPAGGLTDVDFPGSGSAKQAALLLLDELVVALQPTAESTVTIGDQVLPGVMAPWPQVDAVLAGLTSRYRTMWKNAYVESGDVLRADAVELLTSLRLAAGTDDGLAIFPFAARYQPQVTTRPAVQGSLFEGDPP</sequence>
<dbReference type="Pfam" id="PF09661">
    <property type="entry name" value="DUF2398"/>
    <property type="match status" value="1"/>
</dbReference>
<proteinExistence type="predicted"/>
<protein>
    <submittedName>
        <fullName evidence="1">TIGR02678 family protein</fullName>
    </submittedName>
</protein>
<dbReference type="InterPro" id="IPR013494">
    <property type="entry name" value="CHP02678"/>
</dbReference>
<dbReference type="EMBL" id="CP097463">
    <property type="protein sequence ID" value="WAX58311.1"/>
    <property type="molecule type" value="Genomic_DNA"/>
</dbReference>
<reference evidence="1" key="1">
    <citation type="submission" date="2022-05" db="EMBL/GenBank/DDBJ databases">
        <title>Jatrophihabitans sp. SB3-54 whole genome sequence.</title>
        <authorList>
            <person name="Suh M.K."/>
            <person name="Eom M.K."/>
            <person name="Kim J.S."/>
            <person name="Kim H.S."/>
            <person name="Do H.E."/>
            <person name="Shin Y.K."/>
            <person name="Lee J.-S."/>
        </authorList>
    </citation>
    <scope>NUCLEOTIDE SEQUENCE</scope>
    <source>
        <strain evidence="1">SB3-54</strain>
    </source>
</reference>
<dbReference type="RefSeq" id="WP_269444861.1">
    <property type="nucleotide sequence ID" value="NZ_CP097463.1"/>
</dbReference>
<name>A0ABY7K5D0_9ACTN</name>
<evidence type="ECO:0000313" key="2">
    <source>
        <dbReference type="Proteomes" id="UP001164693"/>
    </source>
</evidence>
<dbReference type="Proteomes" id="UP001164693">
    <property type="component" value="Chromosome"/>
</dbReference>